<evidence type="ECO:0000256" key="3">
    <source>
        <dbReference type="ARBA" id="ARBA00022553"/>
    </source>
</evidence>
<protein>
    <recommendedName>
        <fullName evidence="2">histidine kinase</fullName>
        <ecNumber evidence="2">2.7.13.3</ecNumber>
    </recommendedName>
</protein>
<dbReference type="Pfam" id="PF00512">
    <property type="entry name" value="HisKA"/>
    <property type="match status" value="1"/>
</dbReference>
<dbReference type="SMART" id="SM00388">
    <property type="entry name" value="HisKA"/>
    <property type="match status" value="1"/>
</dbReference>
<dbReference type="SUPFAM" id="SSF47384">
    <property type="entry name" value="Homodimeric domain of signal transducing histidine kinase"/>
    <property type="match status" value="1"/>
</dbReference>
<keyword evidence="7 8" id="KW-0802">TPR repeat</keyword>
<reference evidence="12 13" key="1">
    <citation type="submission" date="2022-01" db="EMBL/GenBank/DDBJ databases">
        <title>Labilibaculum sp. nov, a marine bacterium isolated from Antarctica.</title>
        <authorList>
            <person name="Dai W."/>
        </authorList>
    </citation>
    <scope>NUCLEOTIDE SEQUENCE [LARGE SCALE GENOMIC DNA]</scope>
    <source>
        <strain evidence="12 13">DW002</strain>
    </source>
</reference>
<accession>A0ABT5VWD5</accession>
<dbReference type="SUPFAM" id="SSF48452">
    <property type="entry name" value="TPR-like"/>
    <property type="match status" value="2"/>
</dbReference>
<keyword evidence="9" id="KW-0472">Membrane</keyword>
<dbReference type="InterPro" id="IPR036097">
    <property type="entry name" value="HisK_dim/P_sf"/>
</dbReference>
<dbReference type="SMART" id="SM00028">
    <property type="entry name" value="TPR"/>
    <property type="match status" value="5"/>
</dbReference>
<dbReference type="RefSeq" id="WP_275111053.1">
    <property type="nucleotide sequence ID" value="NZ_JAKJSC010000005.1"/>
</dbReference>
<keyword evidence="4" id="KW-0808">Transferase</keyword>
<keyword evidence="10" id="KW-0732">Signal</keyword>
<feature type="repeat" description="TPR" evidence="8">
    <location>
        <begin position="242"/>
        <end position="275"/>
    </location>
</feature>
<feature type="domain" description="Histidine kinase" evidence="11">
    <location>
        <begin position="435"/>
        <end position="654"/>
    </location>
</feature>
<keyword evidence="3" id="KW-0597">Phosphoprotein</keyword>
<evidence type="ECO:0000259" key="11">
    <source>
        <dbReference type="PROSITE" id="PS50109"/>
    </source>
</evidence>
<keyword evidence="9" id="KW-1133">Transmembrane helix</keyword>
<dbReference type="PANTHER" id="PTHR43047:SF72">
    <property type="entry name" value="OSMOSENSING HISTIDINE PROTEIN KINASE SLN1"/>
    <property type="match status" value="1"/>
</dbReference>
<comment type="caution">
    <text evidence="12">The sequence shown here is derived from an EMBL/GenBank/DDBJ whole genome shotgun (WGS) entry which is preliminary data.</text>
</comment>
<dbReference type="CDD" id="cd00082">
    <property type="entry name" value="HisKA"/>
    <property type="match status" value="1"/>
</dbReference>
<evidence type="ECO:0000256" key="7">
    <source>
        <dbReference type="ARBA" id="ARBA00022803"/>
    </source>
</evidence>
<feature type="chain" id="PRO_5046743578" description="histidine kinase" evidence="10">
    <location>
        <begin position="23"/>
        <end position="659"/>
    </location>
</feature>
<dbReference type="InterPro" id="IPR003661">
    <property type="entry name" value="HisK_dim/P_dom"/>
</dbReference>
<evidence type="ECO:0000256" key="1">
    <source>
        <dbReference type="ARBA" id="ARBA00000085"/>
    </source>
</evidence>
<dbReference type="InterPro" id="IPR003594">
    <property type="entry name" value="HATPase_dom"/>
</dbReference>
<organism evidence="12 13">
    <name type="scientific">Paralabilibaculum antarcticum</name>
    <dbReference type="NCBI Taxonomy" id="2912572"/>
    <lineage>
        <taxon>Bacteria</taxon>
        <taxon>Pseudomonadati</taxon>
        <taxon>Bacteroidota</taxon>
        <taxon>Bacteroidia</taxon>
        <taxon>Marinilabiliales</taxon>
        <taxon>Marinifilaceae</taxon>
        <taxon>Paralabilibaculum</taxon>
    </lineage>
</organism>
<dbReference type="InterPro" id="IPR036890">
    <property type="entry name" value="HATPase_C_sf"/>
</dbReference>
<dbReference type="PROSITE" id="PS50109">
    <property type="entry name" value="HIS_KIN"/>
    <property type="match status" value="1"/>
</dbReference>
<dbReference type="SMART" id="SM00387">
    <property type="entry name" value="HATPase_c"/>
    <property type="match status" value="1"/>
</dbReference>
<dbReference type="InterPro" id="IPR019734">
    <property type="entry name" value="TPR_rpt"/>
</dbReference>
<keyword evidence="5" id="KW-0677">Repeat</keyword>
<gene>
    <name evidence="12" type="ORF">L3049_17155</name>
</gene>
<dbReference type="InterPro" id="IPR005467">
    <property type="entry name" value="His_kinase_dom"/>
</dbReference>
<proteinExistence type="predicted"/>
<dbReference type="PRINTS" id="PR00344">
    <property type="entry name" value="BCTRLSENSOR"/>
</dbReference>
<keyword evidence="9" id="KW-0812">Transmembrane</keyword>
<dbReference type="EC" id="2.7.13.3" evidence="2"/>
<evidence type="ECO:0000313" key="12">
    <source>
        <dbReference type="EMBL" id="MDE5419724.1"/>
    </source>
</evidence>
<dbReference type="Proteomes" id="UP001528920">
    <property type="component" value="Unassembled WGS sequence"/>
</dbReference>
<sequence>MSLTRRTLTIFFLLCATLPSYGQSGGKTINELFSDIEVSKKIKLLADQCWEYRNSNPDSALLLGKQAIDLAVQHNVREEFPRLNGYVGVVYLHYLHDIKESTPYLHHAMEYSFEQKDSVQLAYAYNNLGDLYLLTGNTPLSLKYSKQSLELFEKLNHSAGKSYSYANMGLACRANKEFDLSIYYFELAKDAWRDLGDEYGVGSVLLEMARTYDAQGNYDVAMSYYQKSYNKTIGLTSVRYAAFCVDGMAGIYYYRNKYDKAFEYYDKALRLNKNRNYKYGQIDNYIGLALVYAQKNNKVDGEAALFKAQELAQALGLNVKILEVQQAYAKFYQILRDFTKALECYNRYYHQYDSIFSLQQFEIINEMQNGFTIQQTLSNTEQELENGKIKELYLLVILLLLLVIAVVFYWQYQSHKKLNRQLSEINRTKDKLFSVISHDLKNPFNSLIGFSELLKEEVERGDLDNIKRFSGYLNQASHEGMKLLTSLLDWSRSQSGKITFSPSALKLEDVYSDLNEFFEQERHRYGITIDFITLVKEEIIIDPDIIRTVLMNLISNAIKYTNENGVIHVEASKLNDVIQIRVRDNGTGMSNEVLSNLFNEEEQMISTPGLRNEQGTGLGLSICAELIRIHNGKIRVESELGKGSLFEIEIPFITEKEEK</sequence>
<dbReference type="InterPro" id="IPR004358">
    <property type="entry name" value="Sig_transdc_His_kin-like_C"/>
</dbReference>
<evidence type="ECO:0000256" key="2">
    <source>
        <dbReference type="ARBA" id="ARBA00012438"/>
    </source>
</evidence>
<feature type="transmembrane region" description="Helical" evidence="9">
    <location>
        <begin position="392"/>
        <end position="412"/>
    </location>
</feature>
<evidence type="ECO:0000256" key="6">
    <source>
        <dbReference type="ARBA" id="ARBA00022777"/>
    </source>
</evidence>
<dbReference type="SUPFAM" id="SSF55874">
    <property type="entry name" value="ATPase domain of HSP90 chaperone/DNA topoisomerase II/histidine kinase"/>
    <property type="match status" value="1"/>
</dbReference>
<dbReference type="Gene3D" id="3.30.565.10">
    <property type="entry name" value="Histidine kinase-like ATPase, C-terminal domain"/>
    <property type="match status" value="1"/>
</dbReference>
<dbReference type="Pfam" id="PF02518">
    <property type="entry name" value="HATPase_c"/>
    <property type="match status" value="1"/>
</dbReference>
<feature type="signal peptide" evidence="10">
    <location>
        <begin position="1"/>
        <end position="22"/>
    </location>
</feature>
<evidence type="ECO:0000256" key="9">
    <source>
        <dbReference type="SAM" id="Phobius"/>
    </source>
</evidence>
<dbReference type="Gene3D" id="1.10.287.130">
    <property type="match status" value="1"/>
</dbReference>
<evidence type="ECO:0000256" key="4">
    <source>
        <dbReference type="ARBA" id="ARBA00022679"/>
    </source>
</evidence>
<dbReference type="CDD" id="cd00075">
    <property type="entry name" value="HATPase"/>
    <property type="match status" value="1"/>
</dbReference>
<keyword evidence="6 12" id="KW-0418">Kinase</keyword>
<dbReference type="Pfam" id="PF13424">
    <property type="entry name" value="TPR_12"/>
    <property type="match status" value="2"/>
</dbReference>
<evidence type="ECO:0000313" key="13">
    <source>
        <dbReference type="Proteomes" id="UP001528920"/>
    </source>
</evidence>
<keyword evidence="13" id="KW-1185">Reference proteome</keyword>
<dbReference type="Gene3D" id="1.25.40.10">
    <property type="entry name" value="Tetratricopeptide repeat domain"/>
    <property type="match status" value="2"/>
</dbReference>
<dbReference type="GO" id="GO:0016301">
    <property type="term" value="F:kinase activity"/>
    <property type="evidence" value="ECO:0007669"/>
    <property type="project" value="UniProtKB-KW"/>
</dbReference>
<dbReference type="InterPro" id="IPR013105">
    <property type="entry name" value="TPR_2"/>
</dbReference>
<comment type="catalytic activity">
    <reaction evidence="1">
        <text>ATP + protein L-histidine = ADP + protein N-phospho-L-histidine.</text>
        <dbReference type="EC" id="2.7.13.3"/>
    </reaction>
</comment>
<evidence type="ECO:0000256" key="8">
    <source>
        <dbReference type="PROSITE-ProRule" id="PRU00339"/>
    </source>
</evidence>
<name>A0ABT5VWD5_9BACT</name>
<evidence type="ECO:0000256" key="5">
    <source>
        <dbReference type="ARBA" id="ARBA00022737"/>
    </source>
</evidence>
<dbReference type="PROSITE" id="PS50005">
    <property type="entry name" value="TPR"/>
    <property type="match status" value="1"/>
</dbReference>
<dbReference type="PANTHER" id="PTHR43047">
    <property type="entry name" value="TWO-COMPONENT HISTIDINE PROTEIN KINASE"/>
    <property type="match status" value="1"/>
</dbReference>
<evidence type="ECO:0000256" key="10">
    <source>
        <dbReference type="SAM" id="SignalP"/>
    </source>
</evidence>
<dbReference type="EMBL" id="JAKJSC010000005">
    <property type="protein sequence ID" value="MDE5419724.1"/>
    <property type="molecule type" value="Genomic_DNA"/>
</dbReference>
<dbReference type="Pfam" id="PF07719">
    <property type="entry name" value="TPR_2"/>
    <property type="match status" value="1"/>
</dbReference>
<dbReference type="InterPro" id="IPR011990">
    <property type="entry name" value="TPR-like_helical_dom_sf"/>
</dbReference>